<reference evidence="2" key="1">
    <citation type="journal article" date="2014" name="Nat. Commun.">
        <title>The emerging biofuel crop Camelina sativa retains a highly undifferentiated hexaploid genome structure.</title>
        <authorList>
            <person name="Kagale S."/>
            <person name="Koh C."/>
            <person name="Nixon J."/>
            <person name="Bollina V."/>
            <person name="Clarke W.E."/>
            <person name="Tuteja R."/>
            <person name="Spillane C."/>
            <person name="Robinson S.J."/>
            <person name="Links M.G."/>
            <person name="Clarke C."/>
            <person name="Higgins E.E."/>
            <person name="Huebert T."/>
            <person name="Sharpe A.G."/>
            <person name="Parkin I.A."/>
        </authorList>
    </citation>
    <scope>NUCLEOTIDE SEQUENCE [LARGE SCALE GENOMIC DNA]</scope>
    <source>
        <strain evidence="2">cv. DH55</strain>
    </source>
</reference>
<proteinExistence type="predicted"/>
<dbReference type="RefSeq" id="XP_010463100.1">
    <property type="nucleotide sequence ID" value="XM_010464798.1"/>
</dbReference>
<accession>A0ABM0VYJ4</accession>
<keyword evidence="2" id="KW-1185">Reference proteome</keyword>
<reference evidence="3" key="2">
    <citation type="submission" date="2025-08" db="UniProtKB">
        <authorList>
            <consortium name="RefSeq"/>
        </authorList>
    </citation>
    <scope>IDENTIFICATION</scope>
    <source>
        <tissue evidence="3">Leaf</tissue>
    </source>
</reference>
<dbReference type="PANTHER" id="PTHR10775:SF188">
    <property type="entry name" value="TRANSPOSASE-ASSOCIATED DOMAIN-CONTAINING PROTEIN"/>
    <property type="match status" value="1"/>
</dbReference>
<gene>
    <name evidence="3" type="primary">LOC104743750</name>
</gene>
<feature type="domain" description="Transposase-associated" evidence="1">
    <location>
        <begin position="10"/>
        <end position="78"/>
    </location>
</feature>
<dbReference type="GeneID" id="104743750"/>
<organism evidence="2 3">
    <name type="scientific">Camelina sativa</name>
    <name type="common">False flax</name>
    <name type="synonym">Myagrum sativum</name>
    <dbReference type="NCBI Taxonomy" id="90675"/>
    <lineage>
        <taxon>Eukaryota</taxon>
        <taxon>Viridiplantae</taxon>
        <taxon>Streptophyta</taxon>
        <taxon>Embryophyta</taxon>
        <taxon>Tracheophyta</taxon>
        <taxon>Spermatophyta</taxon>
        <taxon>Magnoliopsida</taxon>
        <taxon>eudicotyledons</taxon>
        <taxon>Gunneridae</taxon>
        <taxon>Pentapetalae</taxon>
        <taxon>rosids</taxon>
        <taxon>malvids</taxon>
        <taxon>Brassicales</taxon>
        <taxon>Brassicaceae</taxon>
        <taxon>Camelineae</taxon>
        <taxon>Camelina</taxon>
    </lineage>
</organism>
<evidence type="ECO:0000313" key="3">
    <source>
        <dbReference type="RefSeq" id="XP_010463100.1"/>
    </source>
</evidence>
<protein>
    <submittedName>
        <fullName evidence="3">Uncharacterized protein LOC104743750</fullName>
    </submittedName>
</protein>
<name>A0ABM0VYJ4_CAMSA</name>
<evidence type="ECO:0000313" key="2">
    <source>
        <dbReference type="Proteomes" id="UP000694864"/>
    </source>
</evidence>
<dbReference type="Pfam" id="PF13963">
    <property type="entry name" value="Transpos_assoc"/>
    <property type="match status" value="1"/>
</dbReference>
<evidence type="ECO:0000259" key="1">
    <source>
        <dbReference type="Pfam" id="PF13963"/>
    </source>
</evidence>
<dbReference type="Proteomes" id="UP000694864">
    <property type="component" value="Chromosome 14"/>
</dbReference>
<dbReference type="InterPro" id="IPR029480">
    <property type="entry name" value="Transpos_assoc"/>
</dbReference>
<dbReference type="PANTHER" id="PTHR10775">
    <property type="entry name" value="OS08G0208400 PROTEIN"/>
    <property type="match status" value="1"/>
</dbReference>
<sequence>MYERLDPVKQGVSDVFFAGLNTFFNCAQKESSYIEKGTMLCPCTQCKNRKRLDANTVGNHLYTRGFTENYYFWSSHGETVGGETSTSVVQTEDANQFTNYEDIGHHEGGHHEGDSYTYVHMVQDAFPEMQPEFHAAQEEPTGDSNHFFQMLAAAKEPIYEGCEEGLSMLSLSARLMHIKTEHNLSEVCVDAISQTFKEYLPHGNKASKSYYDTKKMAKALGMPFYMIDVCEDYCMLFWKGSDKELTTCRFCGKDRYHPREGPGKKIPKQKMFYLPIANRLKRLYQ</sequence>